<dbReference type="SUPFAM" id="SSF159501">
    <property type="entry name" value="EreA/ChaN-like"/>
    <property type="match status" value="1"/>
</dbReference>
<evidence type="ECO:0000256" key="3">
    <source>
        <dbReference type="ARBA" id="ARBA00022528"/>
    </source>
</evidence>
<dbReference type="Pfam" id="PF04187">
    <property type="entry name" value="Cofac_haem_bdg"/>
    <property type="match status" value="1"/>
</dbReference>
<dbReference type="KEGG" id="ppp:112280142"/>
<dbReference type="Gene3D" id="3.40.50.11550">
    <property type="match status" value="1"/>
</dbReference>
<keyword evidence="7" id="KW-1133">Transmembrane helix</keyword>
<dbReference type="Proteomes" id="UP000006727">
    <property type="component" value="Chromosome 3"/>
</dbReference>
<evidence type="ECO:0000256" key="1">
    <source>
        <dbReference type="ARBA" id="ARBA00004508"/>
    </source>
</evidence>
<dbReference type="GO" id="GO:0016020">
    <property type="term" value="C:membrane"/>
    <property type="evidence" value="ECO:0007669"/>
    <property type="project" value="UniProtKB-SubCell"/>
</dbReference>
<evidence type="ECO:0000313" key="13">
    <source>
        <dbReference type="Proteomes" id="UP000006727"/>
    </source>
</evidence>
<sequence length="850" mass="92689">MAAIIVTPNPSLNSSGIVSAQKFVRFSGGASRIKCSVQVLNATRHNRRLQAALFARKKRGIHPELQHPGSVRFIVTKHLLIASKAKTPRRHVSSVIVANSSGHENASDADTNLGSGIGVGAHQFGLEKDIIVGEHQNDIVKSVIRNEYSEYSNVHLGRRMLLGSVLAAVALSSLNKPGLSLAETKSGGSDKGSFKNGASGAENEKTENAGPQIGDRWIGSRVYDATVLGEPVAVGGERNRVWQKLLQARVVYLGEAERVPDPDDKILELGIVRKLRDACFEQARPMSLALDAFPASLQKSLDAYMSNRLSDAELKSLVEFWPTGRWEEFSPLLQYCRAAGVRLMACGTPPEVLRTIQANGIQGLSEADRKKYVPPVGGGFGGGTISLIDQIAFGNITSSPYGPGSYQYSQARVVADHLMTQVVEKGMLDGGSVGLLIVITGASHVAYGSKGLGLPARVQKKLYKKTQAVVLLNPERQRIRKEGNIPEADFLWYSSARACNRNCFDRAEIARVMDAAGRRRDALPQDIQAGLERGLVDPEVLKSFFELDQHPIMAELTRRFQGLRERWLADPRFLQRLAIEESISITTTLLAQYERRGTRFWSEIEYVITDSVRGAVVDFFTVWLPAPTLSFRSLDAQVSGGIFEGLTGLLGTVPDNAFQRARLGENYDLKARALAVLLGGLKLFGVGFVSSIGTLSVSNGVWAIRKSLNRDFPQKSVTKRSPMFKTAFVYGSFLGLSANLRYQAIAGIIEHWIADYFLASQPLAGSVLSFTARIINSYWGTGQWVDLARLTGLQSSEDEGSSPSPILEGQETKFEDSPETNKTLTLEQPSSVESLDEAEVKSEAEPTSAP</sequence>
<protein>
    <recommendedName>
        <fullName evidence="10">Haem-binding uptake Tiki superfamily ChaN domain-containing protein</fullName>
    </recommendedName>
</protein>
<comment type="subcellular location">
    <subcellularLocation>
        <location evidence="1">Plastid</location>
        <location evidence="1">Chloroplast membrane</location>
        <topology evidence="1">Multi-pass membrane protein</topology>
    </subcellularLocation>
</comment>
<dbReference type="OrthoDB" id="205639at2759"/>
<keyword evidence="6" id="KW-0809">Transit peptide</keyword>
<proteinExistence type="inferred from homology"/>
<dbReference type="FunCoup" id="A0A2K1KX76">
    <property type="interactions" value="1866"/>
</dbReference>
<feature type="domain" description="Haem-binding uptake Tiki superfamily ChaN" evidence="10">
    <location>
        <begin position="241"/>
        <end position="458"/>
    </location>
</feature>
<dbReference type="Pfam" id="PF11891">
    <property type="entry name" value="RETICULATA-like"/>
    <property type="match status" value="1"/>
</dbReference>
<dbReference type="PANTHER" id="PTHR31620:SF2">
    <property type="entry name" value="PROTEIN RETICULATA-RELATED 5, CHLOROPLASTIC"/>
    <property type="match status" value="1"/>
</dbReference>
<evidence type="ECO:0000256" key="4">
    <source>
        <dbReference type="ARBA" id="ARBA00022640"/>
    </source>
</evidence>
<dbReference type="STRING" id="3218.A0A2K1KX76"/>
<evidence type="ECO:0000256" key="6">
    <source>
        <dbReference type="ARBA" id="ARBA00022946"/>
    </source>
</evidence>
<dbReference type="EnsemblPlants" id="Pp3c3_35080V3.2">
    <property type="protein sequence ID" value="Pp3c3_35080V3.2"/>
    <property type="gene ID" value="Pp3c3_35080"/>
</dbReference>
<evidence type="ECO:0000256" key="5">
    <source>
        <dbReference type="ARBA" id="ARBA00022692"/>
    </source>
</evidence>
<keyword evidence="4" id="KW-0934">Plastid</keyword>
<evidence type="ECO:0000313" key="11">
    <source>
        <dbReference type="EMBL" id="PNR58395.1"/>
    </source>
</evidence>
<dbReference type="Gramene" id="Pp3c3_35080V3.2">
    <property type="protein sequence ID" value="Pp3c3_35080V3.2"/>
    <property type="gene ID" value="Pp3c3_35080"/>
</dbReference>
<organism evidence="11">
    <name type="scientific">Physcomitrium patens</name>
    <name type="common">Spreading-leaved earth moss</name>
    <name type="synonym">Physcomitrella patens</name>
    <dbReference type="NCBI Taxonomy" id="3218"/>
    <lineage>
        <taxon>Eukaryota</taxon>
        <taxon>Viridiplantae</taxon>
        <taxon>Streptophyta</taxon>
        <taxon>Embryophyta</taxon>
        <taxon>Bryophyta</taxon>
        <taxon>Bryophytina</taxon>
        <taxon>Bryopsida</taxon>
        <taxon>Funariidae</taxon>
        <taxon>Funariales</taxon>
        <taxon>Funariaceae</taxon>
        <taxon>Physcomitrium</taxon>
    </lineage>
</organism>
<feature type="region of interest" description="Disordered" evidence="9">
    <location>
        <begin position="795"/>
        <end position="850"/>
    </location>
</feature>
<dbReference type="AlphaFoldDB" id="A0A2K1KX76"/>
<evidence type="ECO:0000313" key="12">
    <source>
        <dbReference type="EnsemblPlants" id="Pp3c3_35080V3.1"/>
    </source>
</evidence>
<evidence type="ECO:0000256" key="9">
    <source>
        <dbReference type="SAM" id="MobiDB-lite"/>
    </source>
</evidence>
<keyword evidence="13" id="KW-1185">Reference proteome</keyword>
<dbReference type="CDD" id="cd14727">
    <property type="entry name" value="ChanN-like"/>
    <property type="match status" value="1"/>
</dbReference>
<dbReference type="EMBL" id="ABEU02000003">
    <property type="protein sequence ID" value="PNR58395.1"/>
    <property type="molecule type" value="Genomic_DNA"/>
</dbReference>
<evidence type="ECO:0000256" key="7">
    <source>
        <dbReference type="ARBA" id="ARBA00022989"/>
    </source>
</evidence>
<dbReference type="InterPro" id="IPR021825">
    <property type="entry name" value="RETICULATA-related"/>
</dbReference>
<accession>A0A2K1KX76</accession>
<evidence type="ECO:0000256" key="2">
    <source>
        <dbReference type="ARBA" id="ARBA00010793"/>
    </source>
</evidence>
<dbReference type="Gramene" id="Pp3c3_35080V3.1">
    <property type="protein sequence ID" value="Pp3c3_35080V3.1"/>
    <property type="gene ID" value="Pp3c3_35080"/>
</dbReference>
<gene>
    <name evidence="12" type="primary">LOC112280142</name>
    <name evidence="11" type="ORF">PHYPA_005390</name>
</gene>
<keyword evidence="5" id="KW-0812">Transmembrane</keyword>
<keyword evidence="3" id="KW-0150">Chloroplast</keyword>
<evidence type="ECO:0000256" key="8">
    <source>
        <dbReference type="ARBA" id="ARBA00023136"/>
    </source>
</evidence>
<name>A0A2K1KX76_PHYPA</name>
<reference evidence="11 13" key="2">
    <citation type="journal article" date="2018" name="Plant J.">
        <title>The Physcomitrella patens chromosome-scale assembly reveals moss genome structure and evolution.</title>
        <authorList>
            <person name="Lang D."/>
            <person name="Ullrich K.K."/>
            <person name="Murat F."/>
            <person name="Fuchs J."/>
            <person name="Jenkins J."/>
            <person name="Haas F.B."/>
            <person name="Piednoel M."/>
            <person name="Gundlach H."/>
            <person name="Van Bel M."/>
            <person name="Meyberg R."/>
            <person name="Vives C."/>
            <person name="Morata J."/>
            <person name="Symeonidi A."/>
            <person name="Hiss M."/>
            <person name="Muchero W."/>
            <person name="Kamisugi Y."/>
            <person name="Saleh O."/>
            <person name="Blanc G."/>
            <person name="Decker E.L."/>
            <person name="van Gessel N."/>
            <person name="Grimwood J."/>
            <person name="Hayes R.D."/>
            <person name="Graham S.W."/>
            <person name="Gunter L.E."/>
            <person name="McDaniel S.F."/>
            <person name="Hoernstein S.N.W."/>
            <person name="Larsson A."/>
            <person name="Li F.W."/>
            <person name="Perroud P.F."/>
            <person name="Phillips J."/>
            <person name="Ranjan P."/>
            <person name="Rokshar D.S."/>
            <person name="Rothfels C.J."/>
            <person name="Schneider L."/>
            <person name="Shu S."/>
            <person name="Stevenson D.W."/>
            <person name="Thummler F."/>
            <person name="Tillich M."/>
            <person name="Villarreal Aguilar J.C."/>
            <person name="Widiez T."/>
            <person name="Wong G.K."/>
            <person name="Wymore A."/>
            <person name="Zhang Y."/>
            <person name="Zimmer A.D."/>
            <person name="Quatrano R.S."/>
            <person name="Mayer K.F.X."/>
            <person name="Goodstein D."/>
            <person name="Casacuberta J.M."/>
            <person name="Vandepoele K."/>
            <person name="Reski R."/>
            <person name="Cuming A.C."/>
            <person name="Tuskan G.A."/>
            <person name="Maumus F."/>
            <person name="Salse J."/>
            <person name="Schmutz J."/>
            <person name="Rensing S.A."/>
        </authorList>
    </citation>
    <scope>NUCLEOTIDE SEQUENCE [LARGE SCALE GENOMIC DNA]</scope>
    <source>
        <strain evidence="12 13">cv. Gransden 2004</strain>
    </source>
</reference>
<reference evidence="11 13" key="1">
    <citation type="journal article" date="2008" name="Science">
        <title>The Physcomitrella genome reveals evolutionary insights into the conquest of land by plants.</title>
        <authorList>
            <person name="Rensing S."/>
            <person name="Lang D."/>
            <person name="Zimmer A."/>
            <person name="Terry A."/>
            <person name="Salamov A."/>
            <person name="Shapiro H."/>
            <person name="Nishiyama T."/>
            <person name="Perroud P.-F."/>
            <person name="Lindquist E."/>
            <person name="Kamisugi Y."/>
            <person name="Tanahashi T."/>
            <person name="Sakakibara K."/>
            <person name="Fujita T."/>
            <person name="Oishi K."/>
            <person name="Shin-I T."/>
            <person name="Kuroki Y."/>
            <person name="Toyoda A."/>
            <person name="Suzuki Y."/>
            <person name="Hashimoto A."/>
            <person name="Yamaguchi K."/>
            <person name="Sugano A."/>
            <person name="Kohara Y."/>
            <person name="Fujiyama A."/>
            <person name="Anterola A."/>
            <person name="Aoki S."/>
            <person name="Ashton N."/>
            <person name="Barbazuk W.B."/>
            <person name="Barker E."/>
            <person name="Bennetzen J."/>
            <person name="Bezanilla M."/>
            <person name="Blankenship R."/>
            <person name="Cho S.H."/>
            <person name="Dutcher S."/>
            <person name="Estelle M."/>
            <person name="Fawcett J.A."/>
            <person name="Gundlach H."/>
            <person name="Hanada K."/>
            <person name="Heyl A."/>
            <person name="Hicks K.A."/>
            <person name="Hugh J."/>
            <person name="Lohr M."/>
            <person name="Mayer K."/>
            <person name="Melkozernov A."/>
            <person name="Murata T."/>
            <person name="Nelson D."/>
            <person name="Pils B."/>
            <person name="Prigge M."/>
            <person name="Reiss B."/>
            <person name="Renner T."/>
            <person name="Rombauts S."/>
            <person name="Rushton P."/>
            <person name="Sanderfoot A."/>
            <person name="Schween G."/>
            <person name="Shiu S.-H."/>
            <person name="Stueber K."/>
            <person name="Theodoulou F.L."/>
            <person name="Tu H."/>
            <person name="Van de Peer Y."/>
            <person name="Verrier P.J."/>
            <person name="Waters E."/>
            <person name="Wood A."/>
            <person name="Yang L."/>
            <person name="Cove D."/>
            <person name="Cuming A."/>
            <person name="Hasebe M."/>
            <person name="Lucas S."/>
            <person name="Mishler D.B."/>
            <person name="Reski R."/>
            <person name="Grigoriev I."/>
            <person name="Quatrano R.S."/>
            <person name="Boore J.L."/>
        </authorList>
    </citation>
    <scope>NUCLEOTIDE SEQUENCE [LARGE SCALE GENOMIC DNA]</scope>
    <source>
        <strain evidence="12 13">cv. Gransden 2004</strain>
    </source>
</reference>
<reference evidence="12" key="3">
    <citation type="submission" date="2020-12" db="UniProtKB">
        <authorList>
            <consortium name="EnsemblPlants"/>
        </authorList>
    </citation>
    <scope>IDENTIFICATION</scope>
</reference>
<feature type="compositionally biased region" description="Polar residues" evidence="9">
    <location>
        <begin position="820"/>
        <end position="833"/>
    </location>
</feature>
<dbReference type="PANTHER" id="PTHR31620">
    <property type="entry name" value="PROTEIN RETICULATA-RELATED 2, CHLOROPLASTIC-RELATED"/>
    <property type="match status" value="1"/>
</dbReference>
<evidence type="ECO:0000259" key="10">
    <source>
        <dbReference type="Pfam" id="PF04187"/>
    </source>
</evidence>
<dbReference type="PaxDb" id="3218-PP1S112_162V6.1"/>
<keyword evidence="8" id="KW-0472">Membrane</keyword>
<dbReference type="GeneID" id="112280142"/>
<comment type="similarity">
    <text evidence="2">Belongs to the RETICULATA family.</text>
</comment>
<dbReference type="GO" id="GO:0009507">
    <property type="term" value="C:chloroplast"/>
    <property type="evidence" value="ECO:0007669"/>
    <property type="project" value="UniProtKB-SubCell"/>
</dbReference>
<feature type="region of interest" description="Disordered" evidence="9">
    <location>
        <begin position="180"/>
        <end position="211"/>
    </location>
</feature>
<dbReference type="RefSeq" id="XP_024371025.1">
    <property type="nucleotide sequence ID" value="XM_024515257.2"/>
</dbReference>
<dbReference type="InterPro" id="IPR007314">
    <property type="entry name" value="Cofac_haem-bd_dom"/>
</dbReference>
<dbReference type="EnsemblPlants" id="Pp3c3_35080V3.1">
    <property type="protein sequence ID" value="Pp3c3_35080V3.1"/>
    <property type="gene ID" value="Pp3c3_35080"/>
</dbReference>